<comment type="caution">
    <text evidence="2">The sequence shown here is derived from an EMBL/GenBank/DDBJ whole genome shotgun (WGS) entry which is preliminary data.</text>
</comment>
<organism evidence="2 3">
    <name type="scientific">Parasutterella muris</name>
    <dbReference type="NCBI Taxonomy" id="2565572"/>
    <lineage>
        <taxon>Bacteria</taxon>
        <taxon>Pseudomonadati</taxon>
        <taxon>Pseudomonadota</taxon>
        <taxon>Betaproteobacteria</taxon>
        <taxon>Burkholderiales</taxon>
        <taxon>Sutterellaceae</taxon>
        <taxon>Parasutterella</taxon>
    </lineage>
</organism>
<protein>
    <submittedName>
        <fullName evidence="2">Type IV conjugative transfer system protein TraL</fullName>
    </submittedName>
</protein>
<dbReference type="Pfam" id="PF07178">
    <property type="entry name" value="TraL"/>
    <property type="match status" value="1"/>
</dbReference>
<evidence type="ECO:0000256" key="1">
    <source>
        <dbReference type="SAM" id="Phobius"/>
    </source>
</evidence>
<sequence length="95" mass="10755">MSRYDPSFVPRKLDAPAKFLLWDFDQVAAAAAGFGIGIIVNSLLIGALASVVCMWAYVRLKAGRHPRYGLHCLYWHTPFKTFKRTPPSSRRRFIG</sequence>
<evidence type="ECO:0000313" key="2">
    <source>
        <dbReference type="EMBL" id="MVX56447.1"/>
    </source>
</evidence>
<dbReference type="RefSeq" id="WP_160334879.1">
    <property type="nucleotide sequence ID" value="NZ_CALPCV010000013.1"/>
</dbReference>
<gene>
    <name evidence="2" type="primary">traL</name>
    <name evidence="2" type="ORF">E5987_04395</name>
</gene>
<dbReference type="OrthoDB" id="8548046at2"/>
<feature type="transmembrane region" description="Helical" evidence="1">
    <location>
        <begin position="27"/>
        <end position="58"/>
    </location>
</feature>
<keyword evidence="3" id="KW-1185">Reference proteome</keyword>
<name>A0A6L6YFZ6_9BURK</name>
<dbReference type="EMBL" id="WSRP01000010">
    <property type="protein sequence ID" value="MVX56447.1"/>
    <property type="molecule type" value="Genomic_DNA"/>
</dbReference>
<proteinExistence type="predicted"/>
<keyword evidence="1" id="KW-0812">Transmembrane</keyword>
<evidence type="ECO:0000313" key="3">
    <source>
        <dbReference type="Proteomes" id="UP000472580"/>
    </source>
</evidence>
<dbReference type="Proteomes" id="UP000472580">
    <property type="component" value="Unassembled WGS sequence"/>
</dbReference>
<keyword evidence="1" id="KW-0472">Membrane</keyword>
<dbReference type="AlphaFoldDB" id="A0A6L6YFZ6"/>
<keyword evidence="1" id="KW-1133">Transmembrane helix</keyword>
<reference evidence="2 3" key="1">
    <citation type="submission" date="2019-12" db="EMBL/GenBank/DDBJ databases">
        <title>Microbes associate with the intestines of laboratory mice.</title>
        <authorList>
            <person name="Navarre W."/>
            <person name="Wong E."/>
        </authorList>
    </citation>
    <scope>NUCLEOTIDE SEQUENCE [LARGE SCALE GENOMIC DNA]</scope>
    <source>
        <strain evidence="2 3">NM82_D38</strain>
    </source>
</reference>
<dbReference type="NCBIfam" id="TIGR02762">
    <property type="entry name" value="TraL_TIGR"/>
    <property type="match status" value="1"/>
</dbReference>
<dbReference type="GO" id="GO:0019867">
    <property type="term" value="C:outer membrane"/>
    <property type="evidence" value="ECO:0007669"/>
    <property type="project" value="InterPro"/>
</dbReference>
<accession>A0A6L6YFZ6</accession>
<dbReference type="InterPro" id="IPR009838">
    <property type="entry name" value="T4SS_TraL"/>
</dbReference>